<reference evidence="1 2" key="1">
    <citation type="journal article" date="2010" name="Proc. Natl. Acad. Sci. U.S.A.">
        <title>Insights into evolution of multicellular fungi from the assembled chromosomes of the mushroom Coprinopsis cinerea (Coprinus cinereus).</title>
        <authorList>
            <person name="Stajich J.E."/>
            <person name="Wilke S.K."/>
            <person name="Ahren D."/>
            <person name="Au C.H."/>
            <person name="Birren B.W."/>
            <person name="Borodovsky M."/>
            <person name="Burns C."/>
            <person name="Canback B."/>
            <person name="Casselton L.A."/>
            <person name="Cheng C.K."/>
            <person name="Deng J."/>
            <person name="Dietrich F.S."/>
            <person name="Fargo D.C."/>
            <person name="Farman M.L."/>
            <person name="Gathman A.C."/>
            <person name="Goldberg J."/>
            <person name="Guigo R."/>
            <person name="Hoegger P.J."/>
            <person name="Hooker J.B."/>
            <person name="Huggins A."/>
            <person name="James T.Y."/>
            <person name="Kamada T."/>
            <person name="Kilaru S."/>
            <person name="Kodira C."/>
            <person name="Kues U."/>
            <person name="Kupfer D."/>
            <person name="Kwan H.S."/>
            <person name="Lomsadze A."/>
            <person name="Li W."/>
            <person name="Lilly W.W."/>
            <person name="Ma L.J."/>
            <person name="Mackey A.J."/>
            <person name="Manning G."/>
            <person name="Martin F."/>
            <person name="Muraguchi H."/>
            <person name="Natvig D.O."/>
            <person name="Palmerini H."/>
            <person name="Ramesh M.A."/>
            <person name="Rehmeyer C.J."/>
            <person name="Roe B.A."/>
            <person name="Shenoy N."/>
            <person name="Stanke M."/>
            <person name="Ter-Hovhannisyan V."/>
            <person name="Tunlid A."/>
            <person name="Velagapudi R."/>
            <person name="Vision T.J."/>
            <person name="Zeng Q."/>
            <person name="Zolan M.E."/>
            <person name="Pukkila P.J."/>
        </authorList>
    </citation>
    <scope>NUCLEOTIDE SEQUENCE [LARGE SCALE GENOMIC DNA]</scope>
    <source>
        <strain evidence="2">Okayama-7 / 130 / ATCC MYA-4618 / FGSC 9003</strain>
    </source>
</reference>
<dbReference type="AlphaFoldDB" id="D6RNB0"/>
<protein>
    <submittedName>
        <fullName evidence="1">Uncharacterized protein</fullName>
    </submittedName>
</protein>
<dbReference type="GeneID" id="9380121"/>
<evidence type="ECO:0000313" key="1">
    <source>
        <dbReference type="EMBL" id="EFI27532.1"/>
    </source>
</evidence>
<dbReference type="Proteomes" id="UP000001861">
    <property type="component" value="Unassembled WGS sequence"/>
</dbReference>
<dbReference type="InParanoid" id="D6RNB0"/>
<dbReference type="VEuPathDB" id="FungiDB:CC1G_15569"/>
<organism evidence="1 2">
    <name type="scientific">Coprinopsis cinerea (strain Okayama-7 / 130 / ATCC MYA-4618 / FGSC 9003)</name>
    <name type="common">Inky cap fungus</name>
    <name type="synonym">Hormographiella aspergillata</name>
    <dbReference type="NCBI Taxonomy" id="240176"/>
    <lineage>
        <taxon>Eukaryota</taxon>
        <taxon>Fungi</taxon>
        <taxon>Dikarya</taxon>
        <taxon>Basidiomycota</taxon>
        <taxon>Agaricomycotina</taxon>
        <taxon>Agaricomycetes</taxon>
        <taxon>Agaricomycetidae</taxon>
        <taxon>Agaricales</taxon>
        <taxon>Agaricineae</taxon>
        <taxon>Psathyrellaceae</taxon>
        <taxon>Coprinopsis</taxon>
    </lineage>
</organism>
<evidence type="ECO:0000313" key="2">
    <source>
        <dbReference type="Proteomes" id="UP000001861"/>
    </source>
</evidence>
<dbReference type="HOGENOM" id="CLU_1948726_0_0_1"/>
<dbReference type="KEGG" id="cci:CC1G_15569"/>
<dbReference type="RefSeq" id="XP_002911026.1">
    <property type="nucleotide sequence ID" value="XM_002910980.1"/>
</dbReference>
<keyword evidence="2" id="KW-1185">Reference proteome</keyword>
<gene>
    <name evidence="1" type="ORF">CC1G_15569</name>
</gene>
<dbReference type="EMBL" id="AACS02000006">
    <property type="protein sequence ID" value="EFI27532.1"/>
    <property type="molecule type" value="Genomic_DNA"/>
</dbReference>
<sequence length="129" mass="14238">MHTANVTQQIHSIPSLDHHQMASVARNISAPLDKRLTNSAPRWRSRRLKKCDRRIRGTTRTTAPQHCHSATAAGGWLESRTDEACRPLPCESIDPLGGVQRRRGQTRSPSTPELALSAGRRVVGDGAMR</sequence>
<accession>D6RNB0</accession>
<proteinExistence type="predicted"/>
<comment type="caution">
    <text evidence="1">The sequence shown here is derived from an EMBL/GenBank/DDBJ whole genome shotgun (WGS) entry which is preliminary data.</text>
</comment>
<name>D6RNB0_COPC7</name>